<evidence type="ECO:0000259" key="1">
    <source>
        <dbReference type="Pfam" id="PF11926"/>
    </source>
</evidence>
<evidence type="ECO:0000313" key="3">
    <source>
        <dbReference type="Proteomes" id="UP001234989"/>
    </source>
</evidence>
<reference evidence="2" key="1">
    <citation type="submission" date="2023-08" db="EMBL/GenBank/DDBJ databases">
        <title>A de novo genome assembly of Solanum verrucosum Schlechtendal, a Mexican diploid species geographically isolated from the other diploid A-genome species in potato relatives.</title>
        <authorList>
            <person name="Hosaka K."/>
        </authorList>
    </citation>
    <scope>NUCLEOTIDE SEQUENCE</scope>
    <source>
        <tissue evidence="2">Young leaves</tissue>
    </source>
</reference>
<evidence type="ECO:0000313" key="2">
    <source>
        <dbReference type="EMBL" id="WMV45760.1"/>
    </source>
</evidence>
<dbReference type="Proteomes" id="UP001234989">
    <property type="component" value="Chromosome 9"/>
</dbReference>
<keyword evidence="3" id="KW-1185">Reference proteome</keyword>
<dbReference type="PANTHER" id="PTHR45089:SF24">
    <property type="entry name" value="DNAJ HEAT SHOCK N-TERMINAL DOMAIN-CONTAINING PROTEIN"/>
    <property type="match status" value="1"/>
</dbReference>
<dbReference type="EMBL" id="CP133620">
    <property type="protein sequence ID" value="WMV45760.1"/>
    <property type="molecule type" value="Genomic_DNA"/>
</dbReference>
<gene>
    <name evidence="2" type="ORF">MTR67_039145</name>
</gene>
<dbReference type="PANTHER" id="PTHR45089">
    <property type="entry name" value="DNAJ HEAT SHOCK AMINO-TERMINAL DOMAIN PROTEIN-RELATED"/>
    <property type="match status" value="1"/>
</dbReference>
<accession>A0AAF0UGE9</accession>
<protein>
    <recommendedName>
        <fullName evidence="1">DUF3444 domain-containing protein</fullName>
    </recommendedName>
</protein>
<dbReference type="InterPro" id="IPR024593">
    <property type="entry name" value="DUF3444"/>
</dbReference>
<proteinExistence type="predicted"/>
<organism evidence="2 3">
    <name type="scientific">Solanum verrucosum</name>
    <dbReference type="NCBI Taxonomy" id="315347"/>
    <lineage>
        <taxon>Eukaryota</taxon>
        <taxon>Viridiplantae</taxon>
        <taxon>Streptophyta</taxon>
        <taxon>Embryophyta</taxon>
        <taxon>Tracheophyta</taxon>
        <taxon>Spermatophyta</taxon>
        <taxon>Magnoliopsida</taxon>
        <taxon>eudicotyledons</taxon>
        <taxon>Gunneridae</taxon>
        <taxon>Pentapetalae</taxon>
        <taxon>asterids</taxon>
        <taxon>lamiids</taxon>
        <taxon>Solanales</taxon>
        <taxon>Solanaceae</taxon>
        <taxon>Solanoideae</taxon>
        <taxon>Solaneae</taxon>
        <taxon>Solanum</taxon>
    </lineage>
</organism>
<feature type="domain" description="DUF3444" evidence="1">
    <location>
        <begin position="16"/>
        <end position="94"/>
    </location>
</feature>
<sequence length="109" mass="13147">MELERYLRSSYALTFVMCNEWNNYDVIKIFPLEGETWALFKDWDMKWYPNLMSDKKFNYEFVEVLSDHVDVVGGHVAYLDKAKGFTCLFYREGSQWTLVEDLKNLYLHH</sequence>
<dbReference type="AlphaFoldDB" id="A0AAF0UGE9"/>
<name>A0AAF0UGE9_SOLVR</name>
<dbReference type="Pfam" id="PF11926">
    <property type="entry name" value="DUF3444"/>
    <property type="match status" value="1"/>
</dbReference>